<dbReference type="PIRSF" id="PIRSF002703">
    <property type="entry name" value="Thaumatin"/>
    <property type="match status" value="1"/>
</dbReference>
<proteinExistence type="predicted"/>
<feature type="chain" id="PRO_5035949197" evidence="2">
    <location>
        <begin position="19"/>
        <end position="248"/>
    </location>
</feature>
<feature type="disulfide bond" evidence="1">
    <location>
        <begin position="75"/>
        <end position="81"/>
    </location>
</feature>
<dbReference type="SMART" id="SM00205">
    <property type="entry name" value="THN"/>
    <property type="match status" value="1"/>
</dbReference>
<dbReference type="Pfam" id="PF00314">
    <property type="entry name" value="Thaumatin"/>
    <property type="match status" value="1"/>
</dbReference>
<reference evidence="3" key="2">
    <citation type="submission" date="2022-06" db="UniProtKB">
        <authorList>
            <consortium name="EnsemblMetazoa"/>
        </authorList>
    </citation>
    <scope>IDENTIFICATION</scope>
</reference>
<dbReference type="AlphaFoldDB" id="A0A8R1ZZK7"/>
<accession>A0A8R1ZZK7</accession>
<dbReference type="FunFam" id="2.60.110.10:FF:000004">
    <property type="entry name" value="THAUMATIN-LIKE PROTEIN 1"/>
    <property type="match status" value="1"/>
</dbReference>
<evidence type="ECO:0000256" key="1">
    <source>
        <dbReference type="PIRSR" id="PIRSR002703-1"/>
    </source>
</evidence>
<dbReference type="InterPro" id="IPR001938">
    <property type="entry name" value="Thaumatin"/>
</dbReference>
<organism evidence="3 4">
    <name type="scientific">Acyrthosiphon pisum</name>
    <name type="common">Pea aphid</name>
    <dbReference type="NCBI Taxonomy" id="7029"/>
    <lineage>
        <taxon>Eukaryota</taxon>
        <taxon>Metazoa</taxon>
        <taxon>Ecdysozoa</taxon>
        <taxon>Arthropoda</taxon>
        <taxon>Hexapoda</taxon>
        <taxon>Insecta</taxon>
        <taxon>Pterygota</taxon>
        <taxon>Neoptera</taxon>
        <taxon>Paraneoptera</taxon>
        <taxon>Hemiptera</taxon>
        <taxon>Sternorrhyncha</taxon>
        <taxon>Aphidomorpha</taxon>
        <taxon>Aphidoidea</taxon>
        <taxon>Aphididae</taxon>
        <taxon>Macrosiphini</taxon>
        <taxon>Acyrthosiphon</taxon>
    </lineage>
</organism>
<dbReference type="CDD" id="cd09218">
    <property type="entry name" value="TLP-PA"/>
    <property type="match status" value="1"/>
</dbReference>
<name>A0A8R1ZZK7_ACYPI</name>
<keyword evidence="2" id="KW-0732">Signal</keyword>
<feature type="disulfide bond" evidence="1">
    <location>
        <begin position="190"/>
        <end position="200"/>
    </location>
</feature>
<reference evidence="4" key="1">
    <citation type="submission" date="2010-06" db="EMBL/GenBank/DDBJ databases">
        <authorList>
            <person name="Jiang H."/>
            <person name="Abraham K."/>
            <person name="Ali S."/>
            <person name="Alsbrooks S.L."/>
            <person name="Anim B.N."/>
            <person name="Anosike U.S."/>
            <person name="Attaway T."/>
            <person name="Bandaranaike D.P."/>
            <person name="Battles P.K."/>
            <person name="Bell S.N."/>
            <person name="Bell A.V."/>
            <person name="Beltran B."/>
            <person name="Bickham C."/>
            <person name="Bustamante Y."/>
            <person name="Caleb T."/>
            <person name="Canada A."/>
            <person name="Cardenas V."/>
            <person name="Carter K."/>
            <person name="Chacko J."/>
            <person name="Chandrabose M.N."/>
            <person name="Chavez D."/>
            <person name="Chavez A."/>
            <person name="Chen L."/>
            <person name="Chu H.-S."/>
            <person name="Claassen K.J."/>
            <person name="Cockrell R."/>
            <person name="Collins M."/>
            <person name="Cooper J.A."/>
            <person name="Cree A."/>
            <person name="Curry S.M."/>
            <person name="Da Y."/>
            <person name="Dao M.D."/>
            <person name="Das B."/>
            <person name="Davila M.-L."/>
            <person name="Davy-Carroll L."/>
            <person name="Denson S."/>
            <person name="Dinh H."/>
            <person name="Ebong V.E."/>
            <person name="Edwards J.R."/>
            <person name="Egan A."/>
            <person name="El-Daye J."/>
            <person name="Escobedo L."/>
            <person name="Fernandez S."/>
            <person name="Fernando P.R."/>
            <person name="Flagg N."/>
            <person name="Forbes L.D."/>
            <person name="Fowler R.G."/>
            <person name="Fu Q."/>
            <person name="Gabisi R.A."/>
            <person name="Ganer J."/>
            <person name="Garbino Pronczuk A."/>
            <person name="Garcia R.M."/>
            <person name="Garner T."/>
            <person name="Garrett T.E."/>
            <person name="Gonzalez D.A."/>
            <person name="Hamid H."/>
            <person name="Hawkins E.S."/>
            <person name="Hirani K."/>
            <person name="Hogues M.E."/>
            <person name="Hollins B."/>
            <person name="Hsiao C.-H."/>
            <person name="Jabil R."/>
            <person name="James M.L."/>
            <person name="Jhangiani S.N."/>
            <person name="Johnson B."/>
            <person name="Johnson Q."/>
            <person name="Joshi V."/>
            <person name="Kalu J.B."/>
            <person name="Kam C."/>
            <person name="Kashfia A."/>
            <person name="Keebler J."/>
            <person name="Kisamo H."/>
            <person name="Kovar C.L."/>
            <person name="Lago L.A."/>
            <person name="Lai C.-Y."/>
            <person name="Laidlaw J."/>
            <person name="Lara F."/>
            <person name="Le T.-K."/>
            <person name="Lee S.L."/>
            <person name="Legall F.H."/>
            <person name="Lemon S.J."/>
            <person name="Lewis L.R."/>
            <person name="Li B."/>
            <person name="Liu Y."/>
            <person name="Liu Y.-S."/>
            <person name="Lopez J."/>
            <person name="Lozado R.J."/>
            <person name="Lu J."/>
            <person name="Madu R.C."/>
            <person name="Maheshwari M."/>
            <person name="Maheshwari R."/>
            <person name="Malloy K."/>
            <person name="Martinez E."/>
            <person name="Mathew T."/>
            <person name="Mercado I.C."/>
            <person name="Mercado C."/>
            <person name="Meyer B."/>
            <person name="Montgomery K."/>
            <person name="Morgan M.B."/>
            <person name="Munidasa M."/>
            <person name="Nazareth L.V."/>
            <person name="Nelson J."/>
            <person name="Ng B.M."/>
            <person name="Nguyen N.B."/>
            <person name="Nguyen P.Q."/>
            <person name="Nguyen T."/>
            <person name="Obregon M."/>
            <person name="Okwuonu G.O."/>
            <person name="Onwere C.G."/>
            <person name="Orozco G."/>
            <person name="Parra A."/>
            <person name="Patel S."/>
            <person name="Patil S."/>
            <person name="Perez A."/>
            <person name="Perez Y."/>
            <person name="Pham C."/>
            <person name="Primus E.L."/>
            <person name="Pu L.-L."/>
            <person name="Puazo M."/>
            <person name="Qin X."/>
            <person name="Quiroz J.B."/>
            <person name="Reese J."/>
            <person name="Richards S."/>
            <person name="Rives C.M."/>
            <person name="Robberts R."/>
            <person name="Ruiz S.J."/>
            <person name="Ruiz M.J."/>
            <person name="Santibanez J."/>
            <person name="Schneider B.W."/>
            <person name="Sisson I."/>
            <person name="Smith M."/>
            <person name="Sodergren E."/>
            <person name="Song X.-Z."/>
            <person name="Song B.B."/>
            <person name="Summersgill H."/>
            <person name="Thelus R."/>
            <person name="Thornton R.D."/>
            <person name="Trejos Z.Y."/>
            <person name="Usmani K."/>
            <person name="Vattathil S."/>
            <person name="Villasana D."/>
            <person name="Walker D.L."/>
            <person name="Wang S."/>
            <person name="Wang K."/>
            <person name="White C.S."/>
            <person name="Williams A.C."/>
            <person name="Williamson J."/>
            <person name="Wilson K."/>
            <person name="Woghiren I.O."/>
            <person name="Woodworth J.R."/>
            <person name="Worley K.C."/>
            <person name="Wright R.A."/>
            <person name="Wu W."/>
            <person name="Young L."/>
            <person name="Zhang L."/>
            <person name="Zhang J."/>
            <person name="Zhu Y."/>
            <person name="Muzny D.M."/>
            <person name="Weinstock G."/>
            <person name="Gibbs R.A."/>
        </authorList>
    </citation>
    <scope>NUCLEOTIDE SEQUENCE [LARGE SCALE GENOMIC DNA]</scope>
    <source>
        <strain evidence="4">LSR1</strain>
    </source>
</reference>
<sequence length="248" mass="27610">MDFKFLLFFVQMAAVTKAHMFRITNNCSFTVWPGIQGNPGHKHLENGGFTLDPYRTHLVISSRNWTGRIWGRTNCNSKGKCETGDCGSKIQCNGTMGIPPLSLAEMELSKVNEVDFYHVSLVDGFNLPIKIRPVPFSESMKNDTNCQLAYCFSNLNSRCPSKLAVKAADGSSVVACKSACTLFNTKSDCCQGVYTTPKTCNRSSWPKNYPAYFKSACPYAYSYPFDDTSSIHTCQGNAKTKYHIIFCP</sequence>
<feature type="disulfide bond" evidence="1">
    <location>
        <begin position="146"/>
        <end position="234"/>
    </location>
</feature>
<dbReference type="InterPro" id="IPR037176">
    <property type="entry name" value="Osmotin/thaumatin-like_sf"/>
</dbReference>
<feature type="disulfide bond" evidence="1">
    <location>
        <begin position="159"/>
        <end position="176"/>
    </location>
</feature>
<dbReference type="GeneID" id="100164856"/>
<dbReference type="Gene3D" id="2.60.110.10">
    <property type="entry name" value="Thaumatin"/>
    <property type="match status" value="1"/>
</dbReference>
<evidence type="ECO:0000313" key="3">
    <source>
        <dbReference type="EnsemblMetazoa" id="XP_001942718.2"/>
    </source>
</evidence>
<dbReference type="Proteomes" id="UP000007819">
    <property type="component" value="Chromosome A1"/>
</dbReference>
<feature type="disulfide bond" evidence="1">
    <location>
        <begin position="86"/>
        <end position="92"/>
    </location>
</feature>
<keyword evidence="4" id="KW-1185">Reference proteome</keyword>
<evidence type="ECO:0000256" key="2">
    <source>
        <dbReference type="SAM" id="SignalP"/>
    </source>
</evidence>
<dbReference type="KEGG" id="api:100164856"/>
<feature type="disulfide bond" evidence="1">
    <location>
        <begin position="151"/>
        <end position="217"/>
    </location>
</feature>
<protein>
    <submittedName>
        <fullName evidence="3">Uncharacterized protein</fullName>
    </submittedName>
</protein>
<dbReference type="EnsemblMetazoa" id="XM_001942683.5">
    <property type="protein sequence ID" value="XP_001942718.2"/>
    <property type="gene ID" value="LOC100164856"/>
</dbReference>
<dbReference type="RefSeq" id="XP_001942718.2">
    <property type="nucleotide sequence ID" value="XM_001942683.4"/>
</dbReference>
<dbReference type="OrthoDB" id="430315at2759"/>
<evidence type="ECO:0000313" key="4">
    <source>
        <dbReference type="Proteomes" id="UP000007819"/>
    </source>
</evidence>
<dbReference type="PROSITE" id="PS51367">
    <property type="entry name" value="THAUMATIN_2"/>
    <property type="match status" value="1"/>
</dbReference>
<feature type="signal peptide" evidence="2">
    <location>
        <begin position="1"/>
        <end position="18"/>
    </location>
</feature>
<feature type="disulfide bond" evidence="1">
    <location>
        <begin position="180"/>
        <end position="189"/>
    </location>
</feature>
<dbReference type="SUPFAM" id="SSF49870">
    <property type="entry name" value="Osmotin, thaumatin-like protein"/>
    <property type="match status" value="1"/>
</dbReference>
<feature type="disulfide bond" evidence="1">
    <location>
        <begin position="27"/>
        <end position="247"/>
    </location>
</feature>
<keyword evidence="1" id="KW-1015">Disulfide bond</keyword>
<dbReference type="PANTHER" id="PTHR31048">
    <property type="entry name" value="OS03G0233200 PROTEIN"/>
    <property type="match status" value="1"/>
</dbReference>
<dbReference type="PRINTS" id="PR00347">
    <property type="entry name" value="THAUMATIN"/>
</dbReference>